<protein>
    <submittedName>
        <fullName evidence="2">Uncharacterized protein</fullName>
    </submittedName>
</protein>
<accession>A0A8T6QTY9</accession>
<gene>
    <name evidence="2" type="ORF">QQ91_014575</name>
</gene>
<evidence type="ECO:0000256" key="1">
    <source>
        <dbReference type="SAM" id="MobiDB-lite"/>
    </source>
</evidence>
<sequence length="45" mass="4766">MTGSTVESSPGNPMQGGAIALRHRGAIAEPPGRHDDNSPDRTMHR</sequence>
<comment type="caution">
    <text evidence="2">The sequence shown here is derived from an EMBL/GenBank/DDBJ whole genome shotgun (WGS) entry which is preliminary data.</text>
</comment>
<reference evidence="2" key="2">
    <citation type="journal article" date="2015" name="Genome Announc.">
        <title>Draft Genome Sequence of Filamentous Marine Cyanobacterium Lyngbya confervoides Strain BDU141951.</title>
        <authorList>
            <person name="Chandrababunaidu M.M."/>
            <person name="Sen D."/>
            <person name="Tripathy S."/>
        </authorList>
    </citation>
    <scope>NUCLEOTIDE SEQUENCE</scope>
    <source>
        <strain evidence="2">BDU141951</strain>
    </source>
</reference>
<dbReference type="EMBL" id="JTHE02000003">
    <property type="protein sequence ID" value="NEV68336.1"/>
    <property type="molecule type" value="Genomic_DNA"/>
</dbReference>
<feature type="compositionally biased region" description="Polar residues" evidence="1">
    <location>
        <begin position="1"/>
        <end position="12"/>
    </location>
</feature>
<organism evidence="2">
    <name type="scientific">Lyngbya confervoides BDU141951</name>
    <dbReference type="NCBI Taxonomy" id="1574623"/>
    <lineage>
        <taxon>Bacteria</taxon>
        <taxon>Bacillati</taxon>
        <taxon>Cyanobacteriota</taxon>
        <taxon>Cyanophyceae</taxon>
        <taxon>Oscillatoriophycideae</taxon>
        <taxon>Oscillatoriales</taxon>
        <taxon>Microcoleaceae</taxon>
        <taxon>Lyngbya</taxon>
    </lineage>
</organism>
<reference evidence="2" key="1">
    <citation type="submission" date="2014-11" db="EMBL/GenBank/DDBJ databases">
        <authorList>
            <person name="Malar M.C."/>
            <person name="Sen D."/>
            <person name="Tripathy S."/>
        </authorList>
    </citation>
    <scope>NUCLEOTIDE SEQUENCE</scope>
    <source>
        <strain evidence="2">BDU141951</strain>
    </source>
</reference>
<feature type="compositionally biased region" description="Basic and acidic residues" evidence="1">
    <location>
        <begin position="31"/>
        <end position="45"/>
    </location>
</feature>
<feature type="region of interest" description="Disordered" evidence="1">
    <location>
        <begin position="1"/>
        <end position="45"/>
    </location>
</feature>
<name>A0A8T6QTY9_9CYAN</name>
<dbReference type="AlphaFoldDB" id="A0A8T6QTY9"/>
<evidence type="ECO:0000313" key="2">
    <source>
        <dbReference type="EMBL" id="NEV68336.1"/>
    </source>
</evidence>
<reference evidence="2" key="3">
    <citation type="submission" date="2020-02" db="EMBL/GenBank/DDBJ databases">
        <authorList>
            <person name="Sarangi A.N."/>
            <person name="Ghosh S."/>
            <person name="Mukherjee M."/>
            <person name="Tripathy S."/>
        </authorList>
    </citation>
    <scope>NUCLEOTIDE SEQUENCE</scope>
    <source>
        <strain evidence="2">BDU141951</strain>
    </source>
</reference>
<proteinExistence type="predicted"/>